<evidence type="ECO:0000256" key="2">
    <source>
        <dbReference type="ARBA" id="ARBA00003015"/>
    </source>
</evidence>
<comment type="caution">
    <text evidence="7">Lacks conserved residue(s) required for the propagation of feature annotation.</text>
</comment>
<dbReference type="Gene3D" id="3.40.50.150">
    <property type="entry name" value="Vaccinia Virus protein VP39"/>
    <property type="match status" value="1"/>
</dbReference>
<dbReference type="HAMAP" id="MF_01057">
    <property type="entry name" value="tRNA_methyltr_TrmB"/>
    <property type="match status" value="1"/>
</dbReference>
<dbReference type="PANTHER" id="PTHR23417:SF14">
    <property type="entry name" value="PENTACOTRIPEPTIDE-REPEAT REGION OF PRORP DOMAIN-CONTAINING PROTEIN"/>
    <property type="match status" value="1"/>
</dbReference>
<dbReference type="NCBIfam" id="TIGR00091">
    <property type="entry name" value="tRNA (guanosine(46)-N7)-methyltransferase TrmB"/>
    <property type="match status" value="1"/>
</dbReference>
<comment type="catalytic activity">
    <reaction evidence="1 7">
        <text>guanosine(46) in tRNA + S-adenosyl-L-methionine = N(7)-methylguanosine(46) in tRNA + S-adenosyl-L-homocysteine</text>
        <dbReference type="Rhea" id="RHEA:42708"/>
        <dbReference type="Rhea" id="RHEA-COMP:10188"/>
        <dbReference type="Rhea" id="RHEA-COMP:10189"/>
        <dbReference type="ChEBI" id="CHEBI:57856"/>
        <dbReference type="ChEBI" id="CHEBI:59789"/>
        <dbReference type="ChEBI" id="CHEBI:74269"/>
        <dbReference type="ChEBI" id="CHEBI:74480"/>
        <dbReference type="EC" id="2.1.1.33"/>
    </reaction>
</comment>
<dbReference type="SUPFAM" id="SSF53335">
    <property type="entry name" value="S-adenosyl-L-methionine-dependent methyltransferases"/>
    <property type="match status" value="1"/>
</dbReference>
<comment type="similarity">
    <text evidence="7">Belongs to the class I-like SAM-binding methyltransferase superfamily. TrmB family.</text>
</comment>
<keyword evidence="9" id="KW-1185">Reference proteome</keyword>
<proteinExistence type="inferred from homology"/>
<evidence type="ECO:0000256" key="6">
    <source>
        <dbReference type="ARBA" id="ARBA00022694"/>
    </source>
</evidence>
<comment type="function">
    <text evidence="2 7">Catalyzes the formation of N(7)-methylguanine at position 46 (m7G46) in tRNA.</text>
</comment>
<evidence type="ECO:0000256" key="1">
    <source>
        <dbReference type="ARBA" id="ARBA00000142"/>
    </source>
</evidence>
<dbReference type="EC" id="2.1.1.33" evidence="7"/>
<evidence type="ECO:0000256" key="7">
    <source>
        <dbReference type="HAMAP-Rule" id="MF_01057"/>
    </source>
</evidence>
<feature type="binding site" evidence="7">
    <location>
        <position position="122"/>
    </location>
    <ligand>
        <name>S-adenosyl-L-methionine</name>
        <dbReference type="ChEBI" id="CHEBI:59789"/>
    </ligand>
</feature>
<evidence type="ECO:0000256" key="5">
    <source>
        <dbReference type="ARBA" id="ARBA00022691"/>
    </source>
</evidence>
<gene>
    <name evidence="7 8" type="primary">trmB</name>
    <name evidence="8" type="ORF">MKS91_00890</name>
</gene>
<comment type="pathway">
    <text evidence="7">tRNA modification; N(7)-methylguanine-tRNA biosynthesis.</text>
</comment>
<accession>A0ABT1L3R9</accession>
<comment type="caution">
    <text evidence="8">The sequence shown here is derived from an EMBL/GenBank/DDBJ whole genome shotgun (WGS) entry which is preliminary data.</text>
</comment>
<feature type="binding site" evidence="7">
    <location>
        <position position="126"/>
    </location>
    <ligand>
        <name>substrate</name>
    </ligand>
</feature>
<dbReference type="GO" id="GO:0008176">
    <property type="term" value="F:tRNA (guanine(46)-N7)-methyltransferase activity"/>
    <property type="evidence" value="ECO:0007669"/>
    <property type="project" value="UniProtKB-EC"/>
</dbReference>
<name>A0ABT1L3R9_9GAMM</name>
<keyword evidence="3 7" id="KW-0489">Methyltransferase</keyword>
<dbReference type="EMBL" id="JAKUDN010000001">
    <property type="protein sequence ID" value="MCP8351852.1"/>
    <property type="molecule type" value="Genomic_DNA"/>
</dbReference>
<protein>
    <recommendedName>
        <fullName evidence="7">tRNA (guanine-N(7)-)-methyltransferase</fullName>
        <ecNumber evidence="7">2.1.1.33</ecNumber>
    </recommendedName>
    <alternativeName>
        <fullName evidence="7">tRNA (guanine(46)-N(7))-methyltransferase</fullName>
    </alternativeName>
    <alternativeName>
        <fullName evidence="7">tRNA(m7G46)-methyltransferase</fullName>
    </alternativeName>
</protein>
<evidence type="ECO:0000256" key="3">
    <source>
        <dbReference type="ARBA" id="ARBA00022603"/>
    </source>
</evidence>
<dbReference type="PANTHER" id="PTHR23417">
    <property type="entry name" value="3-DEOXY-D-MANNO-OCTULOSONIC-ACID TRANSFERASE/TRNA GUANINE-N 7 - -METHYLTRANSFERASE"/>
    <property type="match status" value="1"/>
</dbReference>
<keyword evidence="4 7" id="KW-0808">Transferase</keyword>
<feature type="binding site" evidence="7">
    <location>
        <position position="72"/>
    </location>
    <ligand>
        <name>S-adenosyl-L-methionine</name>
        <dbReference type="ChEBI" id="CHEBI:59789"/>
    </ligand>
</feature>
<feature type="binding site" evidence="7">
    <location>
        <position position="47"/>
    </location>
    <ligand>
        <name>S-adenosyl-L-methionine</name>
        <dbReference type="ChEBI" id="CHEBI:59789"/>
    </ligand>
</feature>
<dbReference type="RefSeq" id="WP_258568961.1">
    <property type="nucleotide sequence ID" value="NZ_JAKUDN010000001.1"/>
</dbReference>
<keyword evidence="5 7" id="KW-0949">S-adenosyl-L-methionine</keyword>
<feature type="binding site" evidence="7">
    <location>
        <position position="158"/>
    </location>
    <ligand>
        <name>substrate</name>
    </ligand>
</feature>
<reference evidence="8 9" key="1">
    <citation type="journal article" date="2022" name="Nat. Microbiol.">
        <title>The microbiome of a bacterivorous marine choanoflagellate contains a resource-demanding obligate bacterial associate.</title>
        <authorList>
            <person name="Needham D.M."/>
            <person name="Poirier C."/>
            <person name="Bachy C."/>
            <person name="George E.E."/>
            <person name="Wilken S."/>
            <person name="Yung C.C.M."/>
            <person name="Limardo A.J."/>
            <person name="Morando M."/>
            <person name="Sudek L."/>
            <person name="Malmstrom R.R."/>
            <person name="Keeling P.J."/>
            <person name="Santoro A.E."/>
            <person name="Worden A.Z."/>
        </authorList>
    </citation>
    <scope>NUCLEOTIDE SEQUENCE [LARGE SCALE GENOMIC DNA]</scope>
    <source>
        <strain evidence="8 9">Comchoano-2</strain>
    </source>
</reference>
<dbReference type="InterPro" id="IPR029063">
    <property type="entry name" value="SAM-dependent_MTases_sf"/>
</dbReference>
<dbReference type="Proteomes" id="UP001320768">
    <property type="component" value="Unassembled WGS sequence"/>
</dbReference>
<evidence type="ECO:0000313" key="8">
    <source>
        <dbReference type="EMBL" id="MCP8351852.1"/>
    </source>
</evidence>
<sequence>MKEVRSFVRRNSRLTNSQKTHLSAHSGMLREQLPEVLPSHFQSIGLEIGFGMGDSLLDVARKNPNQLWIGIEVYEVGIASVIRQAKEENMDNILLLRGDAIEMLSNKTSDLRLDHVRVFFPDPWPKKRHHKRRLLSAETLSLLAKHMTLGGLLHVATDHELYAEDVNRLLASHDSFTLCLETLYRPLTKFAVKAIAAGSTITDIVARTS</sequence>
<organism evidence="8 9">
    <name type="scientific">Candidatus Synchoanobacter obligatus</name>
    <dbReference type="NCBI Taxonomy" id="2919597"/>
    <lineage>
        <taxon>Bacteria</taxon>
        <taxon>Pseudomonadati</taxon>
        <taxon>Pseudomonadota</taxon>
        <taxon>Gammaproteobacteria</taxon>
        <taxon>Candidatus Comchoanobacterales</taxon>
        <taxon>Candidatus Comchoanobacteraceae</taxon>
        <taxon>Candidatus Synchoanobacter</taxon>
    </lineage>
</organism>
<feature type="binding site" evidence="7">
    <location>
        <position position="99"/>
    </location>
    <ligand>
        <name>S-adenosyl-L-methionine</name>
        <dbReference type="ChEBI" id="CHEBI:59789"/>
    </ligand>
</feature>
<dbReference type="PROSITE" id="PS51625">
    <property type="entry name" value="SAM_MT_TRMB"/>
    <property type="match status" value="1"/>
</dbReference>
<dbReference type="Pfam" id="PF02390">
    <property type="entry name" value="Methyltransf_4"/>
    <property type="match status" value="1"/>
</dbReference>
<keyword evidence="6 7" id="KW-0819">tRNA processing</keyword>
<dbReference type="InterPro" id="IPR003358">
    <property type="entry name" value="tRNA_(Gua-N-7)_MeTrfase_Trmb"/>
</dbReference>
<dbReference type="InterPro" id="IPR055361">
    <property type="entry name" value="tRNA_methyltr_TrmB_bact"/>
</dbReference>
<evidence type="ECO:0000313" key="9">
    <source>
        <dbReference type="Proteomes" id="UP001320768"/>
    </source>
</evidence>
<evidence type="ECO:0000256" key="4">
    <source>
        <dbReference type="ARBA" id="ARBA00022679"/>
    </source>
</evidence>